<accession>A0A1I7U5B8</accession>
<name>A0A1I7U5B8_9PELO</name>
<sequence>MLDRYNIDISEISAVILVAYNENGAVRWFNILSVVNLTFIMLVQYTVIIYCAVFMYIEMEEKIQMLSSSLRNLHKQFFKTLILQISTPTITLFLPVIFIIYIPLLNIQTDLPTGISLCGIAIYPAMDAIIVMYIVQDYRKAMKSTKLTFSMKEGVFSGILKKYVDQLHKWLSTSNDNTKSSTKSTAVKGPAVMNN</sequence>
<keyword evidence="3" id="KW-1185">Reference proteome</keyword>
<evidence type="ECO:0000256" key="2">
    <source>
        <dbReference type="SAM" id="Phobius"/>
    </source>
</evidence>
<evidence type="ECO:0000313" key="3">
    <source>
        <dbReference type="Proteomes" id="UP000095282"/>
    </source>
</evidence>
<feature type="compositionally biased region" description="Low complexity" evidence="1">
    <location>
        <begin position="174"/>
        <end position="185"/>
    </location>
</feature>
<feature type="transmembrane region" description="Helical" evidence="2">
    <location>
        <begin position="31"/>
        <end position="57"/>
    </location>
</feature>
<evidence type="ECO:0000256" key="1">
    <source>
        <dbReference type="SAM" id="MobiDB-lite"/>
    </source>
</evidence>
<reference evidence="4" key="1">
    <citation type="submission" date="2016-11" db="UniProtKB">
        <authorList>
            <consortium name="WormBaseParasite"/>
        </authorList>
    </citation>
    <scope>IDENTIFICATION</scope>
</reference>
<dbReference type="STRING" id="1561998.A0A1I7U5B8"/>
<evidence type="ECO:0000313" key="4">
    <source>
        <dbReference type="WBParaSite" id="Csp11.Scaffold629.g15012.t1"/>
    </source>
</evidence>
<dbReference type="AlphaFoldDB" id="A0A1I7U5B8"/>
<dbReference type="Proteomes" id="UP000095282">
    <property type="component" value="Unplaced"/>
</dbReference>
<dbReference type="WBParaSite" id="Csp11.Scaffold629.g15012.t1">
    <property type="protein sequence ID" value="Csp11.Scaffold629.g15012.t1"/>
    <property type="gene ID" value="Csp11.Scaffold629.g15012"/>
</dbReference>
<keyword evidence="2" id="KW-0812">Transmembrane</keyword>
<dbReference type="PANTHER" id="PTHR46000">
    <property type="entry name" value="SEVEN TM RECEPTOR-RELATED"/>
    <property type="match status" value="1"/>
</dbReference>
<protein>
    <submittedName>
        <fullName evidence="4">Seven TM Receptor</fullName>
    </submittedName>
</protein>
<dbReference type="Pfam" id="PF10326">
    <property type="entry name" value="7TM_GPCR_Str"/>
    <property type="match status" value="1"/>
</dbReference>
<keyword evidence="2" id="KW-0472">Membrane</keyword>
<dbReference type="SUPFAM" id="SSF81321">
    <property type="entry name" value="Family A G protein-coupled receptor-like"/>
    <property type="match status" value="1"/>
</dbReference>
<organism evidence="3 4">
    <name type="scientific">Caenorhabditis tropicalis</name>
    <dbReference type="NCBI Taxonomy" id="1561998"/>
    <lineage>
        <taxon>Eukaryota</taxon>
        <taxon>Metazoa</taxon>
        <taxon>Ecdysozoa</taxon>
        <taxon>Nematoda</taxon>
        <taxon>Chromadorea</taxon>
        <taxon>Rhabditida</taxon>
        <taxon>Rhabditina</taxon>
        <taxon>Rhabditomorpha</taxon>
        <taxon>Rhabditoidea</taxon>
        <taxon>Rhabditidae</taxon>
        <taxon>Peloderinae</taxon>
        <taxon>Caenorhabditis</taxon>
    </lineage>
</organism>
<feature type="transmembrane region" description="Helical" evidence="2">
    <location>
        <begin position="77"/>
        <end position="102"/>
    </location>
</feature>
<dbReference type="PANTHER" id="PTHR46000:SF11">
    <property type="entry name" value="SEVEN TM RECEPTOR"/>
    <property type="match status" value="1"/>
</dbReference>
<dbReference type="InterPro" id="IPR019428">
    <property type="entry name" value="7TM_GPCR_serpentine_rcpt_Str"/>
</dbReference>
<proteinExistence type="predicted"/>
<feature type="transmembrane region" description="Helical" evidence="2">
    <location>
        <begin position="114"/>
        <end position="135"/>
    </location>
</feature>
<keyword evidence="2" id="KW-1133">Transmembrane helix</keyword>
<dbReference type="eggNOG" id="ENOG502RVRW">
    <property type="taxonomic scope" value="Eukaryota"/>
</dbReference>
<feature type="region of interest" description="Disordered" evidence="1">
    <location>
        <begin position="174"/>
        <end position="195"/>
    </location>
</feature>